<comment type="subcellular location">
    <subcellularLocation>
        <location evidence="3">Secreted</location>
    </subcellularLocation>
</comment>
<feature type="domain" description="Phospholipase A2-like central" evidence="16">
    <location>
        <begin position="138"/>
        <end position="233"/>
    </location>
</feature>
<dbReference type="PROSITE" id="PS00118">
    <property type="entry name" value="PA2_HIS"/>
    <property type="match status" value="1"/>
</dbReference>
<dbReference type="Gene3D" id="1.20.90.10">
    <property type="entry name" value="Phospholipase A2 domain"/>
    <property type="match status" value="1"/>
</dbReference>
<evidence type="ECO:0000256" key="12">
    <source>
        <dbReference type="ARBA" id="ARBA00023098"/>
    </source>
</evidence>
<comment type="similarity">
    <text evidence="4">Belongs to the phospholipase A2 family. Group III subfamily.</text>
</comment>
<evidence type="ECO:0000256" key="2">
    <source>
        <dbReference type="ARBA" id="ARBA00001913"/>
    </source>
</evidence>
<keyword evidence="8" id="KW-0479">Metal-binding</keyword>
<dbReference type="GO" id="GO:0005576">
    <property type="term" value="C:extracellular region"/>
    <property type="evidence" value="ECO:0007669"/>
    <property type="project" value="UniProtKB-SubCell"/>
</dbReference>
<dbReference type="STRING" id="407821.A0A087U591"/>
<dbReference type="GO" id="GO:0016042">
    <property type="term" value="P:lipid catabolic process"/>
    <property type="evidence" value="ECO:0007669"/>
    <property type="project" value="UniProtKB-KW"/>
</dbReference>
<protein>
    <recommendedName>
        <fullName evidence="6">Phospholipase A2</fullName>
        <ecNumber evidence="5">3.1.1.4</ecNumber>
    </recommendedName>
    <alternativeName>
        <fullName evidence="15">Phosphatidylcholine 2-acylhydrolase</fullName>
    </alternativeName>
</protein>
<organism evidence="17 18">
    <name type="scientific">Stegodyphus mimosarum</name>
    <name type="common">African social velvet spider</name>
    <dbReference type="NCBI Taxonomy" id="407821"/>
    <lineage>
        <taxon>Eukaryota</taxon>
        <taxon>Metazoa</taxon>
        <taxon>Ecdysozoa</taxon>
        <taxon>Arthropoda</taxon>
        <taxon>Chelicerata</taxon>
        <taxon>Arachnida</taxon>
        <taxon>Araneae</taxon>
        <taxon>Araneomorphae</taxon>
        <taxon>Entelegynae</taxon>
        <taxon>Eresoidea</taxon>
        <taxon>Eresidae</taxon>
        <taxon>Stegodyphus</taxon>
    </lineage>
</organism>
<evidence type="ECO:0000256" key="14">
    <source>
        <dbReference type="ARBA" id="ARBA00023157"/>
    </source>
</evidence>
<dbReference type="AlphaFoldDB" id="A0A087U591"/>
<sequence length="273" mass="30646">MKSRKDFECSFPATALFWCTVSFCVCVVTGNSVGLAYSEAPRPILFSDGKTLAEVIFNDNGEMTHCRLHELEEVSDADVIIRSSGLAVKYPNFHNMLQLINNCTKIEMPLANTTETSPTDIPDLGSNFWSPWAIWNGIVPGTKWCGVGDIAESFEELGTQAEVDACCRAHDHCPVKLKAFRAGYGLINLSLYTKSHCDCDKEFYSCLKRAENKFADVVGNFYFNFMRAQCIKEHRPFICVENRTEIGGGQRCVKWSADPNSKKMQVTLTQLKY</sequence>
<dbReference type="GO" id="GO:0050482">
    <property type="term" value="P:arachidonate secretion"/>
    <property type="evidence" value="ECO:0007669"/>
    <property type="project" value="InterPro"/>
</dbReference>
<evidence type="ECO:0000256" key="15">
    <source>
        <dbReference type="ARBA" id="ARBA00029903"/>
    </source>
</evidence>
<evidence type="ECO:0000256" key="4">
    <source>
        <dbReference type="ARBA" id="ARBA00009659"/>
    </source>
</evidence>
<evidence type="ECO:0000259" key="16">
    <source>
        <dbReference type="Pfam" id="PF05826"/>
    </source>
</evidence>
<dbReference type="SUPFAM" id="SSF48619">
    <property type="entry name" value="Phospholipase A2, PLA2"/>
    <property type="match status" value="1"/>
</dbReference>
<keyword evidence="11" id="KW-0442">Lipid degradation</keyword>
<dbReference type="PANTHER" id="PTHR12253">
    <property type="entry name" value="RH14732P"/>
    <property type="match status" value="1"/>
</dbReference>
<dbReference type="FunFam" id="1.20.90.10:FF:000002">
    <property type="entry name" value="Phospholipase A2 group III"/>
    <property type="match status" value="1"/>
</dbReference>
<dbReference type="EMBL" id="KK118239">
    <property type="protein sequence ID" value="KFM72530.1"/>
    <property type="molecule type" value="Genomic_DNA"/>
</dbReference>
<gene>
    <name evidence="17" type="ORF">X975_01390</name>
</gene>
<evidence type="ECO:0000256" key="9">
    <source>
        <dbReference type="ARBA" id="ARBA00022801"/>
    </source>
</evidence>
<evidence type="ECO:0000256" key="13">
    <source>
        <dbReference type="ARBA" id="ARBA00023145"/>
    </source>
</evidence>
<keyword evidence="12" id="KW-0443">Lipid metabolism</keyword>
<evidence type="ECO:0000256" key="8">
    <source>
        <dbReference type="ARBA" id="ARBA00022723"/>
    </source>
</evidence>
<keyword evidence="7" id="KW-0964">Secreted</keyword>
<dbReference type="OrthoDB" id="6075074at2759"/>
<keyword evidence="10" id="KW-0106">Calcium</keyword>
<dbReference type="GO" id="GO:0004623">
    <property type="term" value="F:phospholipase A2 activity"/>
    <property type="evidence" value="ECO:0007669"/>
    <property type="project" value="UniProtKB-EC"/>
</dbReference>
<dbReference type="InterPro" id="IPR036444">
    <property type="entry name" value="PLipase_A2_dom_sf"/>
</dbReference>
<keyword evidence="18" id="KW-1185">Reference proteome</keyword>
<dbReference type="Pfam" id="PF05826">
    <property type="entry name" value="Phospholip_A2_2"/>
    <property type="match status" value="1"/>
</dbReference>
<evidence type="ECO:0000256" key="6">
    <source>
        <dbReference type="ARBA" id="ARBA00021721"/>
    </source>
</evidence>
<dbReference type="GO" id="GO:0006644">
    <property type="term" value="P:phospholipid metabolic process"/>
    <property type="evidence" value="ECO:0007669"/>
    <property type="project" value="InterPro"/>
</dbReference>
<evidence type="ECO:0000313" key="17">
    <source>
        <dbReference type="EMBL" id="KFM72530.1"/>
    </source>
</evidence>
<evidence type="ECO:0000256" key="11">
    <source>
        <dbReference type="ARBA" id="ARBA00022963"/>
    </source>
</evidence>
<keyword evidence="13" id="KW-0865">Zymogen</keyword>
<accession>A0A087U591</accession>
<evidence type="ECO:0000256" key="5">
    <source>
        <dbReference type="ARBA" id="ARBA00013278"/>
    </source>
</evidence>
<reference evidence="17 18" key="1">
    <citation type="submission" date="2013-11" db="EMBL/GenBank/DDBJ databases">
        <title>Genome sequencing of Stegodyphus mimosarum.</title>
        <authorList>
            <person name="Bechsgaard J."/>
        </authorList>
    </citation>
    <scope>NUCLEOTIDE SEQUENCE [LARGE SCALE GENOMIC DNA]</scope>
</reference>
<comment type="catalytic activity">
    <reaction evidence="1">
        <text>a 1,2-diacyl-sn-glycero-3-phosphocholine + H2O = a 1-acyl-sn-glycero-3-phosphocholine + a fatty acid + H(+)</text>
        <dbReference type="Rhea" id="RHEA:15801"/>
        <dbReference type="ChEBI" id="CHEBI:15377"/>
        <dbReference type="ChEBI" id="CHEBI:15378"/>
        <dbReference type="ChEBI" id="CHEBI:28868"/>
        <dbReference type="ChEBI" id="CHEBI:57643"/>
        <dbReference type="ChEBI" id="CHEBI:58168"/>
        <dbReference type="EC" id="3.1.1.4"/>
    </reaction>
</comment>
<dbReference type="InterPro" id="IPR016090">
    <property type="entry name" value="PLA2-like_dom"/>
</dbReference>
<dbReference type="InterPro" id="IPR033113">
    <property type="entry name" value="PLA2_histidine"/>
</dbReference>
<keyword evidence="14" id="KW-1015">Disulfide bond</keyword>
<proteinExistence type="inferred from homology"/>
<dbReference type="EC" id="3.1.1.4" evidence="5"/>
<dbReference type="GO" id="GO:0046872">
    <property type="term" value="F:metal ion binding"/>
    <property type="evidence" value="ECO:0007669"/>
    <property type="project" value="UniProtKB-KW"/>
</dbReference>
<feature type="non-terminal residue" evidence="17">
    <location>
        <position position="273"/>
    </location>
</feature>
<evidence type="ECO:0000256" key="7">
    <source>
        <dbReference type="ARBA" id="ARBA00022525"/>
    </source>
</evidence>
<dbReference type="Proteomes" id="UP000054359">
    <property type="component" value="Unassembled WGS sequence"/>
</dbReference>
<keyword evidence="9" id="KW-0378">Hydrolase</keyword>
<name>A0A087U591_STEMI</name>
<evidence type="ECO:0000256" key="1">
    <source>
        <dbReference type="ARBA" id="ARBA00001604"/>
    </source>
</evidence>
<dbReference type="OMA" id="VRQMKTY"/>
<comment type="cofactor">
    <cofactor evidence="2">
        <name>Ca(2+)</name>
        <dbReference type="ChEBI" id="CHEBI:29108"/>
    </cofactor>
</comment>
<evidence type="ECO:0000256" key="3">
    <source>
        <dbReference type="ARBA" id="ARBA00004613"/>
    </source>
</evidence>
<evidence type="ECO:0000313" key="18">
    <source>
        <dbReference type="Proteomes" id="UP000054359"/>
    </source>
</evidence>
<evidence type="ECO:0000256" key="10">
    <source>
        <dbReference type="ARBA" id="ARBA00022837"/>
    </source>
</evidence>